<comment type="pathway">
    <text evidence="6">Protein modification; protein ubiquitination.</text>
</comment>
<evidence type="ECO:0000313" key="9">
    <source>
        <dbReference type="Proteomes" id="UP000327439"/>
    </source>
</evidence>
<dbReference type="GO" id="GO:0061630">
    <property type="term" value="F:ubiquitin protein ligase activity"/>
    <property type="evidence" value="ECO:0007669"/>
    <property type="project" value="UniProtKB-EC"/>
</dbReference>
<evidence type="ECO:0000256" key="3">
    <source>
        <dbReference type="ARBA" id="ARBA00022771"/>
    </source>
</evidence>
<name>A0A5J5UV67_GOSBA</name>
<dbReference type="EMBL" id="CM018209">
    <property type="protein sequence ID" value="KAB2071390.1"/>
    <property type="molecule type" value="Genomic_DNA"/>
</dbReference>
<dbReference type="UniPathway" id="UPA00143"/>
<reference evidence="9" key="1">
    <citation type="journal article" date="2020" name="Nat. Genet.">
        <title>Genomic diversifications of five Gossypium allopolyploid species and their impact on cotton improvement.</title>
        <authorList>
            <person name="Chen Z.J."/>
            <person name="Sreedasyam A."/>
            <person name="Ando A."/>
            <person name="Song Q."/>
            <person name="De Santiago L.M."/>
            <person name="Hulse-Kemp A.M."/>
            <person name="Ding M."/>
            <person name="Ye W."/>
            <person name="Kirkbride R.C."/>
            <person name="Jenkins J."/>
            <person name="Plott C."/>
            <person name="Lovell J."/>
            <person name="Lin Y.M."/>
            <person name="Vaughn R."/>
            <person name="Liu B."/>
            <person name="Simpson S."/>
            <person name="Scheffler B.E."/>
            <person name="Wen L."/>
            <person name="Saski C.A."/>
            <person name="Grover C.E."/>
            <person name="Hu G."/>
            <person name="Conover J.L."/>
            <person name="Carlson J.W."/>
            <person name="Shu S."/>
            <person name="Boston L.B."/>
            <person name="Williams M."/>
            <person name="Peterson D.G."/>
            <person name="McGee K."/>
            <person name="Jones D.C."/>
            <person name="Wendel J.F."/>
            <person name="Stelly D.M."/>
            <person name="Grimwood J."/>
            <person name="Schmutz J."/>
        </authorList>
    </citation>
    <scope>NUCLEOTIDE SEQUENCE [LARGE SCALE GENOMIC DNA]</scope>
    <source>
        <strain evidence="9">cv. 3-79</strain>
    </source>
</reference>
<dbReference type="AlphaFoldDB" id="A0A5J5UV67"/>
<evidence type="ECO:0000256" key="7">
    <source>
        <dbReference type="SAM" id="Coils"/>
    </source>
</evidence>
<dbReference type="GO" id="GO:0033503">
    <property type="term" value="C:HULC complex"/>
    <property type="evidence" value="ECO:0007669"/>
    <property type="project" value="TreeGrafter"/>
</dbReference>
<keyword evidence="3 6" id="KW-0863">Zinc-finger</keyword>
<protein>
    <recommendedName>
        <fullName evidence="6">E3 ubiquitin protein ligase</fullName>
        <ecNumber evidence="6">2.3.2.27</ecNumber>
    </recommendedName>
</protein>
<feature type="coiled-coil region" evidence="7">
    <location>
        <begin position="1"/>
        <end position="28"/>
    </location>
</feature>
<dbReference type="PANTHER" id="PTHR23163">
    <property type="entry name" value="RING FINGER PROTEIN-RELATED"/>
    <property type="match status" value="1"/>
</dbReference>
<proteinExistence type="inferred from homology"/>
<dbReference type="GO" id="GO:0005634">
    <property type="term" value="C:nucleus"/>
    <property type="evidence" value="ECO:0007669"/>
    <property type="project" value="UniProtKB-SubCell"/>
</dbReference>
<keyword evidence="6" id="KW-0156">Chromatin regulator</keyword>
<keyword evidence="4 6" id="KW-0862">Zinc</keyword>
<evidence type="ECO:0000256" key="2">
    <source>
        <dbReference type="ARBA" id="ARBA00022723"/>
    </source>
</evidence>
<dbReference type="GO" id="GO:0006325">
    <property type="term" value="P:chromatin organization"/>
    <property type="evidence" value="ECO:0007669"/>
    <property type="project" value="UniProtKB-KW"/>
</dbReference>
<comment type="catalytic activity">
    <reaction evidence="6">
        <text>S-ubiquitinyl-[E2 ubiquitin-conjugating enzyme]-L-cysteine + [acceptor protein]-L-lysine = [E2 ubiquitin-conjugating enzyme]-L-cysteine + N(6)-ubiquitinyl-[acceptor protein]-L-lysine.</text>
        <dbReference type="EC" id="2.3.2.27"/>
    </reaction>
</comment>
<evidence type="ECO:0000256" key="5">
    <source>
        <dbReference type="ARBA" id="ARBA00023242"/>
    </source>
</evidence>
<dbReference type="EC" id="2.3.2.27" evidence="6"/>
<dbReference type="Proteomes" id="UP000327439">
    <property type="component" value="Chromosome A08"/>
</dbReference>
<comment type="subcellular location">
    <subcellularLocation>
        <location evidence="1 6">Nucleus</location>
    </subcellularLocation>
</comment>
<keyword evidence="2 6" id="KW-0479">Metal-binding</keyword>
<dbReference type="PANTHER" id="PTHR23163:SF0">
    <property type="entry name" value="E3 UBIQUITIN-PROTEIN LIGASE BRE1"/>
    <property type="match status" value="1"/>
</dbReference>
<comment type="similarity">
    <text evidence="6">Belongs to the BRE1 family.</text>
</comment>
<dbReference type="GO" id="GO:0016567">
    <property type="term" value="P:protein ubiquitination"/>
    <property type="evidence" value="ECO:0007669"/>
    <property type="project" value="UniProtKB-UniRule"/>
</dbReference>
<evidence type="ECO:0000256" key="4">
    <source>
        <dbReference type="ARBA" id="ARBA00022833"/>
    </source>
</evidence>
<evidence type="ECO:0000256" key="6">
    <source>
        <dbReference type="RuleBase" id="RU365038"/>
    </source>
</evidence>
<keyword evidence="6" id="KW-0808">Transferase</keyword>
<keyword evidence="9" id="KW-1185">Reference proteome</keyword>
<dbReference type="InterPro" id="IPR013956">
    <property type="entry name" value="E3_ubiquit_lig_Bre1"/>
</dbReference>
<sequence length="208" mass="24321">METSTQAIEKLQAMVQDLKKKNDAVLKLILEMHRREFTDSRDVLETRDSDYKEWARVQSLKSRLDEQYLKLCVKKANEAEAISQQRLAAAEAEITDLRQTLEASKRNKARLFDTLKSKNDENEAYLSELESIRQAYDDMQTQNQQLLLQITERDDYNIRHVLECAKAKQLQDTLLLEKHNMEKKIQQSSASLNFYEMKVAKMEDQATS</sequence>
<keyword evidence="6 7" id="KW-0175">Coiled coil</keyword>
<evidence type="ECO:0000256" key="1">
    <source>
        <dbReference type="ARBA" id="ARBA00004123"/>
    </source>
</evidence>
<dbReference type="GO" id="GO:0008270">
    <property type="term" value="F:zinc ion binding"/>
    <property type="evidence" value="ECO:0007669"/>
    <property type="project" value="UniProtKB-KW"/>
</dbReference>
<gene>
    <name evidence="8" type="ORF">ES319_A08G218800v1</name>
</gene>
<dbReference type="OrthoDB" id="983945at2759"/>
<accession>A0A5J5UV67</accession>
<evidence type="ECO:0000313" key="8">
    <source>
        <dbReference type="EMBL" id="KAB2071390.1"/>
    </source>
</evidence>
<keyword evidence="5 6" id="KW-0539">Nucleus</keyword>
<keyword evidence="6" id="KW-0833">Ubl conjugation pathway</keyword>
<feature type="coiled-coil region" evidence="7">
    <location>
        <begin position="73"/>
        <end position="149"/>
    </location>
</feature>
<organism evidence="8 9">
    <name type="scientific">Gossypium barbadense</name>
    <name type="common">Sea Island cotton</name>
    <name type="synonym">Hibiscus barbadensis</name>
    <dbReference type="NCBI Taxonomy" id="3634"/>
    <lineage>
        <taxon>Eukaryota</taxon>
        <taxon>Viridiplantae</taxon>
        <taxon>Streptophyta</taxon>
        <taxon>Embryophyta</taxon>
        <taxon>Tracheophyta</taxon>
        <taxon>Spermatophyta</taxon>
        <taxon>Magnoliopsida</taxon>
        <taxon>eudicotyledons</taxon>
        <taxon>Gunneridae</taxon>
        <taxon>Pentapetalae</taxon>
        <taxon>rosids</taxon>
        <taxon>malvids</taxon>
        <taxon>Malvales</taxon>
        <taxon>Malvaceae</taxon>
        <taxon>Malvoideae</taxon>
        <taxon>Gossypium</taxon>
    </lineage>
</organism>